<accession>A0ABW5XTN3</accession>
<organism evidence="1 2">
    <name type="scientific">Mucilaginibacter antarcticus</name>
    <dbReference type="NCBI Taxonomy" id="1855725"/>
    <lineage>
        <taxon>Bacteria</taxon>
        <taxon>Pseudomonadati</taxon>
        <taxon>Bacteroidota</taxon>
        <taxon>Sphingobacteriia</taxon>
        <taxon>Sphingobacteriales</taxon>
        <taxon>Sphingobacteriaceae</taxon>
        <taxon>Mucilaginibacter</taxon>
    </lineage>
</organism>
<proteinExistence type="predicted"/>
<dbReference type="Proteomes" id="UP001597601">
    <property type="component" value="Unassembled WGS sequence"/>
</dbReference>
<keyword evidence="2" id="KW-1185">Reference proteome</keyword>
<evidence type="ECO:0000313" key="2">
    <source>
        <dbReference type="Proteomes" id="UP001597601"/>
    </source>
</evidence>
<evidence type="ECO:0000313" key="1">
    <source>
        <dbReference type="EMBL" id="MFD2866416.1"/>
    </source>
</evidence>
<protein>
    <submittedName>
        <fullName evidence="1">Uncharacterized protein</fullName>
    </submittedName>
</protein>
<dbReference type="RefSeq" id="WP_377130028.1">
    <property type="nucleotide sequence ID" value="NZ_JBHUHN010000001.1"/>
</dbReference>
<sequence>MATIIIHANGTVHNAEEDIKQKMPALRAKLEQDWDYLKKNNYAAIVTMDNYKGKQWETIATFDGFKITGKA</sequence>
<gene>
    <name evidence="1" type="ORF">ACFSYC_17100</name>
</gene>
<reference evidence="2" key="1">
    <citation type="journal article" date="2019" name="Int. J. Syst. Evol. Microbiol.">
        <title>The Global Catalogue of Microorganisms (GCM) 10K type strain sequencing project: providing services to taxonomists for standard genome sequencing and annotation.</title>
        <authorList>
            <consortium name="The Broad Institute Genomics Platform"/>
            <consortium name="The Broad Institute Genome Sequencing Center for Infectious Disease"/>
            <person name="Wu L."/>
            <person name="Ma J."/>
        </authorList>
    </citation>
    <scope>NUCLEOTIDE SEQUENCE [LARGE SCALE GENOMIC DNA]</scope>
    <source>
        <strain evidence="2">KCTC 52232</strain>
    </source>
</reference>
<comment type="caution">
    <text evidence="1">The sequence shown here is derived from an EMBL/GenBank/DDBJ whole genome shotgun (WGS) entry which is preliminary data.</text>
</comment>
<dbReference type="EMBL" id="JBHUON010000026">
    <property type="protein sequence ID" value="MFD2866416.1"/>
    <property type="molecule type" value="Genomic_DNA"/>
</dbReference>
<name>A0ABW5XTN3_9SPHI</name>